<reference evidence="2 3" key="1">
    <citation type="submission" date="2017-07" db="EMBL/GenBank/DDBJ databases">
        <title>Isolation and whole genome analysis of endospore-forming bacteria from heroin.</title>
        <authorList>
            <person name="Kalinowski J."/>
            <person name="Ahrens B."/>
            <person name="Al-Dilaimi A."/>
            <person name="Winkler A."/>
            <person name="Wibberg D."/>
            <person name="Schleenbecker U."/>
            <person name="Ruckert C."/>
            <person name="Wolfel R."/>
            <person name="Grass G."/>
        </authorList>
    </citation>
    <scope>NUCLEOTIDE SEQUENCE [LARGE SCALE GENOMIC DNA]</scope>
    <source>
        <strain evidence="2 3">7539</strain>
    </source>
</reference>
<evidence type="ECO:0000313" key="3">
    <source>
        <dbReference type="Proteomes" id="UP000216207"/>
    </source>
</evidence>
<comment type="caution">
    <text evidence="2">The sequence shown here is derived from an EMBL/GenBank/DDBJ whole genome shotgun (WGS) entry which is preliminary data.</text>
</comment>
<keyword evidence="1" id="KW-1133">Transmembrane helix</keyword>
<evidence type="ECO:0008006" key="4">
    <source>
        <dbReference type="Google" id="ProtNLM"/>
    </source>
</evidence>
<organism evidence="2 3">
    <name type="scientific">Shouchella clausii</name>
    <name type="common">Alkalihalobacillus clausii</name>
    <dbReference type="NCBI Taxonomy" id="79880"/>
    <lineage>
        <taxon>Bacteria</taxon>
        <taxon>Bacillati</taxon>
        <taxon>Bacillota</taxon>
        <taxon>Bacilli</taxon>
        <taxon>Bacillales</taxon>
        <taxon>Bacillaceae</taxon>
        <taxon>Shouchella</taxon>
    </lineage>
</organism>
<dbReference type="AlphaFoldDB" id="A0A268P092"/>
<protein>
    <recommendedName>
        <fullName evidence="4">DUF4306 domain-containing protein</fullName>
    </recommendedName>
</protein>
<dbReference type="Proteomes" id="UP000216207">
    <property type="component" value="Unassembled WGS sequence"/>
</dbReference>
<name>A0A268P092_SHOCL</name>
<dbReference type="EMBL" id="NPCC01000010">
    <property type="protein sequence ID" value="PAE89174.1"/>
    <property type="molecule type" value="Genomic_DNA"/>
</dbReference>
<gene>
    <name evidence="2" type="ORF">CHH72_09105</name>
</gene>
<accession>A0A268P092</accession>
<proteinExistence type="predicted"/>
<feature type="transmembrane region" description="Helical" evidence="1">
    <location>
        <begin position="62"/>
        <end position="85"/>
    </location>
</feature>
<evidence type="ECO:0000256" key="1">
    <source>
        <dbReference type="SAM" id="Phobius"/>
    </source>
</evidence>
<feature type="transmembrane region" description="Helical" evidence="1">
    <location>
        <begin position="7"/>
        <end position="27"/>
    </location>
</feature>
<evidence type="ECO:0000313" key="2">
    <source>
        <dbReference type="EMBL" id="PAE89174.1"/>
    </source>
</evidence>
<sequence>MNFYKYSLPLGASIMILLFSLALTWYVGSEVRNIQVKVDGRNVPIQGVTSLDHYIYAFQNKFFPYPFLMIVSFITLFITSFALGMKYKKKRLVYKE</sequence>
<keyword evidence="1" id="KW-0812">Transmembrane</keyword>
<keyword evidence="1" id="KW-0472">Membrane</keyword>